<feature type="compositionally biased region" description="Low complexity" evidence="2">
    <location>
        <begin position="141"/>
        <end position="152"/>
    </location>
</feature>
<feature type="region of interest" description="Disordered" evidence="2">
    <location>
        <begin position="1"/>
        <end position="35"/>
    </location>
</feature>
<comment type="caution">
    <text evidence="4">The sequence shown here is derived from an EMBL/GenBank/DDBJ whole genome shotgun (WGS) entry which is preliminary data.</text>
</comment>
<evidence type="ECO:0000256" key="2">
    <source>
        <dbReference type="SAM" id="MobiDB-lite"/>
    </source>
</evidence>
<dbReference type="SMART" id="SM00685">
    <property type="entry name" value="DM14"/>
    <property type="match status" value="4"/>
</dbReference>
<feature type="region of interest" description="Disordered" evidence="2">
    <location>
        <begin position="406"/>
        <end position="454"/>
    </location>
</feature>
<dbReference type="Pfam" id="PF21528">
    <property type="entry name" value="CC2D1A-B_DM14"/>
    <property type="match status" value="2"/>
</dbReference>
<feature type="compositionally biased region" description="Pro residues" evidence="2">
    <location>
        <begin position="410"/>
        <end position="420"/>
    </location>
</feature>
<feature type="compositionally biased region" description="Acidic residues" evidence="2">
    <location>
        <begin position="81"/>
        <end position="113"/>
    </location>
</feature>
<dbReference type="EMBL" id="QUSF01000896">
    <property type="protein sequence ID" value="RLV73084.1"/>
    <property type="molecule type" value="Genomic_DNA"/>
</dbReference>
<dbReference type="AlphaFoldDB" id="A0A3L8R0K3"/>
<feature type="compositionally biased region" description="Low complexity" evidence="2">
    <location>
        <begin position="895"/>
        <end position="905"/>
    </location>
</feature>
<dbReference type="InterPro" id="IPR039725">
    <property type="entry name" value="CC2D1A/B"/>
</dbReference>
<feature type="compositionally biased region" description="Pro residues" evidence="2">
    <location>
        <begin position="202"/>
        <end position="225"/>
    </location>
</feature>
<dbReference type="PANTHER" id="PTHR13076:SF8">
    <property type="entry name" value="COILED-COIL AND C2 DOMAIN-CONTAINING PROTEIN 1A"/>
    <property type="match status" value="1"/>
</dbReference>
<feature type="region of interest" description="Disordered" evidence="2">
    <location>
        <begin position="268"/>
        <end position="352"/>
    </location>
</feature>
<dbReference type="Proteomes" id="UP000276834">
    <property type="component" value="Unassembled WGS sequence"/>
</dbReference>
<keyword evidence="5" id="KW-1185">Reference proteome</keyword>
<evidence type="ECO:0000313" key="4">
    <source>
        <dbReference type="EMBL" id="RLV73084.1"/>
    </source>
</evidence>
<dbReference type="InterPro" id="IPR006608">
    <property type="entry name" value="CC2D1A/B_DM14"/>
</dbReference>
<name>A0A3L8R0K3_CHLGU</name>
<dbReference type="PROSITE" id="PS50004">
    <property type="entry name" value="C2"/>
    <property type="match status" value="1"/>
</dbReference>
<dbReference type="STRING" id="44316.ENSEGOP00005010394"/>
<dbReference type="SUPFAM" id="SSF49562">
    <property type="entry name" value="C2 domain (Calcium/lipid-binding domain, CaLB)"/>
    <property type="match status" value="1"/>
</dbReference>
<feature type="non-terminal residue" evidence="4">
    <location>
        <position position="940"/>
    </location>
</feature>
<feature type="domain" description="C2" evidence="3">
    <location>
        <begin position="601"/>
        <end position="740"/>
    </location>
</feature>
<dbReference type="GO" id="GO:0001227">
    <property type="term" value="F:DNA-binding transcription repressor activity, RNA polymerase II-specific"/>
    <property type="evidence" value="ECO:0007669"/>
    <property type="project" value="InterPro"/>
</dbReference>
<dbReference type="InterPro" id="IPR000008">
    <property type="entry name" value="C2_dom"/>
</dbReference>
<dbReference type="SMART" id="SM00239">
    <property type="entry name" value="C2"/>
    <property type="match status" value="1"/>
</dbReference>
<dbReference type="InterPro" id="IPR035892">
    <property type="entry name" value="C2_domain_sf"/>
</dbReference>
<feature type="compositionally biased region" description="Low complexity" evidence="2">
    <location>
        <begin position="285"/>
        <end position="313"/>
    </location>
</feature>
<evidence type="ECO:0000256" key="1">
    <source>
        <dbReference type="ARBA" id="ARBA00010672"/>
    </source>
</evidence>
<reference evidence="4 5" key="1">
    <citation type="journal article" date="2018" name="Proc. R. Soc. B">
        <title>A non-coding region near Follistatin controls head colour polymorphism in the Gouldian finch.</title>
        <authorList>
            <person name="Toomey M.B."/>
            <person name="Marques C.I."/>
            <person name="Andrade P."/>
            <person name="Araujo P.M."/>
            <person name="Sabatino S."/>
            <person name="Gazda M.A."/>
            <person name="Afonso S."/>
            <person name="Lopes R.J."/>
            <person name="Corbo J.C."/>
            <person name="Carneiro M."/>
        </authorList>
    </citation>
    <scope>NUCLEOTIDE SEQUENCE [LARGE SCALE GENOMIC DNA]</scope>
    <source>
        <strain evidence="4">Red01</strain>
        <tissue evidence="4">Muscle</tissue>
    </source>
</reference>
<sequence length="940" mass="101674">MSRAGRVPGRGAAVARQMGLLPDPGARRGSGDADGDAALEAELLLLLGGREAPERGAAPQPPPRDLAAVEALAQLCLRDPPEEEEEEEEEGEEDLENEEELLAELQEVLEEGSDSAADAETPQDPAPAGALLAELEERAQLYRAALGSSGNDNGNGGARLRRLQRGLKTLEQMLESVRSGKPIDRAEIPPPVALGKAAGTPGLPPTVSPEPPVQPPAPDPGPDPGSVPALRLRLQELQKEALLAKRRGDNATALEHFRAAKRLEAQLEALGQGRAPPAPAGGAKGSASEGTTSEGSTSEGSAGEGSISEGSAGRQPRSAPSWEGEQGGKGGFVGISLFVPAPEPPRAPRDVREALEQRMERYRAAASQAKDSGDARKARMHERIVKQYQAALRAHSAGRAVDLSELPAQPSAPPAPPPKQPARNSQAAPKPAGKGNGRGWGQGWGSGVRVPLTPRPLPAQQQLEFLELRRRQLAQAALRAKRRNDLEGAKLLLRRAKGVEGLLGAARGGLPVDIAQVPEVPLDGAEFELGPARGVPMAPEVAKTFLQLAAALRRQHQMCLTYSRQFAHLGNISETTRCEALAEECRRHMETLRREHGRGGPPPRPRYEQRTFSVVRMFPELSSSDLELGIERGIGLPVPPGVAPGDLDTFVRFEFPHPSVEEAQRDKTNVVKGTDCPEFRARFRLRLLRGHRGLRRLLSSRGIRLEVAQKGGLFRPERALGSAQLRLEGLEGSCELREQLELLDGRRRTGGRLEVWVRIREPLGAQRQLEPRSERWLVLEPAPEPTVAVPKPSAAAPKDGNNRALPTLPSLNLLLFDRERLERKMAPLGRAGRPVPAELRQQHQDLQRRIQGLRARLQGGDPHFRAEYAEHLERHLRLYTEAARRLGTQGERVRPGAAPGIAPRPSGTPPDFGGPVPKILHHPQSLLDTARSWCFCPKNP</sequence>
<dbReference type="PANTHER" id="PTHR13076">
    <property type="entry name" value="COILED-COIL AND C2 DOMAIN-CONTAINING PROTEIN 1-LIKE"/>
    <property type="match status" value="1"/>
</dbReference>
<proteinExistence type="inferred from homology"/>
<organism evidence="4 5">
    <name type="scientific">Chloebia gouldiae</name>
    <name type="common">Gouldian finch</name>
    <name type="synonym">Erythrura gouldiae</name>
    <dbReference type="NCBI Taxonomy" id="44316"/>
    <lineage>
        <taxon>Eukaryota</taxon>
        <taxon>Metazoa</taxon>
        <taxon>Chordata</taxon>
        <taxon>Craniata</taxon>
        <taxon>Vertebrata</taxon>
        <taxon>Euteleostomi</taxon>
        <taxon>Archelosauria</taxon>
        <taxon>Archosauria</taxon>
        <taxon>Dinosauria</taxon>
        <taxon>Saurischia</taxon>
        <taxon>Theropoda</taxon>
        <taxon>Coelurosauria</taxon>
        <taxon>Aves</taxon>
        <taxon>Neognathae</taxon>
        <taxon>Neoaves</taxon>
        <taxon>Telluraves</taxon>
        <taxon>Australaves</taxon>
        <taxon>Passeriformes</taxon>
        <taxon>Passeroidea</taxon>
        <taxon>Passeridae</taxon>
        <taxon>Chloebia</taxon>
    </lineage>
</organism>
<dbReference type="OrthoDB" id="19996at2759"/>
<feature type="compositionally biased region" description="Gly residues" evidence="2">
    <location>
        <begin position="434"/>
        <end position="446"/>
    </location>
</feature>
<feature type="compositionally biased region" description="Low complexity" evidence="2">
    <location>
        <begin position="1"/>
        <end position="16"/>
    </location>
</feature>
<evidence type="ECO:0000259" key="3">
    <source>
        <dbReference type="PROSITE" id="PS50004"/>
    </source>
</evidence>
<comment type="similarity">
    <text evidence="1">Belongs to the CC2D1 family.</text>
</comment>
<gene>
    <name evidence="4" type="ORF">DV515_00017271</name>
</gene>
<dbReference type="Gene3D" id="2.60.40.150">
    <property type="entry name" value="C2 domain"/>
    <property type="match status" value="1"/>
</dbReference>
<feature type="region of interest" description="Disordered" evidence="2">
    <location>
        <begin position="73"/>
        <end position="232"/>
    </location>
</feature>
<accession>A0A3L8R0K3</accession>
<evidence type="ECO:0000313" key="5">
    <source>
        <dbReference type="Proteomes" id="UP000276834"/>
    </source>
</evidence>
<feature type="region of interest" description="Disordered" evidence="2">
    <location>
        <begin position="888"/>
        <end position="921"/>
    </location>
</feature>
<protein>
    <recommendedName>
        <fullName evidence="3">C2 domain-containing protein</fullName>
    </recommendedName>
</protein>